<dbReference type="Pfam" id="PF00067">
    <property type="entry name" value="p450"/>
    <property type="match status" value="1"/>
</dbReference>
<dbReference type="SUPFAM" id="SSF48264">
    <property type="entry name" value="Cytochrome P450"/>
    <property type="match status" value="1"/>
</dbReference>
<dbReference type="GO" id="GO:0020037">
    <property type="term" value="F:heme binding"/>
    <property type="evidence" value="ECO:0007669"/>
    <property type="project" value="InterPro"/>
</dbReference>
<accession>A0AAD7P3N1</accession>
<dbReference type="InterPro" id="IPR017972">
    <property type="entry name" value="Cyt_P450_CS"/>
</dbReference>
<keyword evidence="12" id="KW-1185">Reference proteome</keyword>
<evidence type="ECO:0000256" key="7">
    <source>
        <dbReference type="ARBA" id="ARBA00023004"/>
    </source>
</evidence>
<keyword evidence="8 10" id="KW-0503">Monooxygenase</keyword>
<feature type="binding site" description="axial binding residue" evidence="9">
    <location>
        <position position="194"/>
    </location>
    <ligand>
        <name>heme</name>
        <dbReference type="ChEBI" id="CHEBI:30413"/>
    </ligand>
    <ligandPart>
        <name>Fe</name>
        <dbReference type="ChEBI" id="CHEBI:18248"/>
    </ligandPart>
</feature>
<dbReference type="GO" id="GO:0016705">
    <property type="term" value="F:oxidoreductase activity, acting on paired donors, with incorporation or reduction of molecular oxygen"/>
    <property type="evidence" value="ECO:0007669"/>
    <property type="project" value="InterPro"/>
</dbReference>
<dbReference type="GO" id="GO:0005506">
    <property type="term" value="F:iron ion binding"/>
    <property type="evidence" value="ECO:0007669"/>
    <property type="project" value="InterPro"/>
</dbReference>
<keyword evidence="5 9" id="KW-0479">Metal-binding</keyword>
<comment type="similarity">
    <text evidence="3 10">Belongs to the cytochrome P450 family.</text>
</comment>
<name>A0AAD7P3N1_9AGAR</name>
<evidence type="ECO:0000256" key="9">
    <source>
        <dbReference type="PIRSR" id="PIRSR602401-1"/>
    </source>
</evidence>
<evidence type="ECO:0000256" key="3">
    <source>
        <dbReference type="ARBA" id="ARBA00010617"/>
    </source>
</evidence>
<dbReference type="PRINTS" id="PR00463">
    <property type="entry name" value="EP450I"/>
</dbReference>
<evidence type="ECO:0000256" key="2">
    <source>
        <dbReference type="ARBA" id="ARBA00005179"/>
    </source>
</evidence>
<dbReference type="PRINTS" id="PR00385">
    <property type="entry name" value="P450"/>
</dbReference>
<evidence type="ECO:0000256" key="8">
    <source>
        <dbReference type="ARBA" id="ARBA00023033"/>
    </source>
</evidence>
<dbReference type="InterPro" id="IPR036396">
    <property type="entry name" value="Cyt_P450_sf"/>
</dbReference>
<comment type="caution">
    <text evidence="11">The sequence shown here is derived from an EMBL/GenBank/DDBJ whole genome shotgun (WGS) entry which is preliminary data.</text>
</comment>
<protein>
    <submittedName>
        <fullName evidence="11">Cytochrome P450 CYP2 subfamily</fullName>
    </submittedName>
</protein>
<evidence type="ECO:0000256" key="6">
    <source>
        <dbReference type="ARBA" id="ARBA00023002"/>
    </source>
</evidence>
<dbReference type="Proteomes" id="UP001215598">
    <property type="component" value="Unassembled WGS sequence"/>
</dbReference>
<organism evidence="11 12">
    <name type="scientific">Mycena metata</name>
    <dbReference type="NCBI Taxonomy" id="1033252"/>
    <lineage>
        <taxon>Eukaryota</taxon>
        <taxon>Fungi</taxon>
        <taxon>Dikarya</taxon>
        <taxon>Basidiomycota</taxon>
        <taxon>Agaricomycotina</taxon>
        <taxon>Agaricomycetes</taxon>
        <taxon>Agaricomycetidae</taxon>
        <taxon>Agaricales</taxon>
        <taxon>Marasmiineae</taxon>
        <taxon>Mycenaceae</taxon>
        <taxon>Mycena</taxon>
    </lineage>
</organism>
<keyword evidence="4 9" id="KW-0349">Heme</keyword>
<reference evidence="11" key="1">
    <citation type="submission" date="2023-03" db="EMBL/GenBank/DDBJ databases">
        <title>Massive genome expansion in bonnet fungi (Mycena s.s.) driven by repeated elements and novel gene families across ecological guilds.</title>
        <authorList>
            <consortium name="Lawrence Berkeley National Laboratory"/>
            <person name="Harder C.B."/>
            <person name="Miyauchi S."/>
            <person name="Viragh M."/>
            <person name="Kuo A."/>
            <person name="Thoen E."/>
            <person name="Andreopoulos B."/>
            <person name="Lu D."/>
            <person name="Skrede I."/>
            <person name="Drula E."/>
            <person name="Henrissat B."/>
            <person name="Morin E."/>
            <person name="Kohler A."/>
            <person name="Barry K."/>
            <person name="LaButti K."/>
            <person name="Morin E."/>
            <person name="Salamov A."/>
            <person name="Lipzen A."/>
            <person name="Mereny Z."/>
            <person name="Hegedus B."/>
            <person name="Baldrian P."/>
            <person name="Stursova M."/>
            <person name="Weitz H."/>
            <person name="Taylor A."/>
            <person name="Grigoriev I.V."/>
            <person name="Nagy L.G."/>
            <person name="Martin F."/>
            <person name="Kauserud H."/>
        </authorList>
    </citation>
    <scope>NUCLEOTIDE SEQUENCE</scope>
    <source>
        <strain evidence="11">CBHHK182m</strain>
    </source>
</reference>
<evidence type="ECO:0000313" key="12">
    <source>
        <dbReference type="Proteomes" id="UP001215598"/>
    </source>
</evidence>
<dbReference type="InterPro" id="IPR050364">
    <property type="entry name" value="Cytochrome_P450_fung"/>
</dbReference>
<dbReference type="AlphaFoldDB" id="A0AAD7P3N1"/>
<dbReference type="InterPro" id="IPR002401">
    <property type="entry name" value="Cyt_P450_E_grp-I"/>
</dbReference>
<dbReference type="GO" id="GO:0004497">
    <property type="term" value="F:monooxygenase activity"/>
    <property type="evidence" value="ECO:0007669"/>
    <property type="project" value="UniProtKB-KW"/>
</dbReference>
<sequence length="267" mass="29706">MLDTPFTSVKEELALGTASKCLVSEELERLAGAADPPDDSEQIIKNVAATMYAAGADTTVSAISSFFLVMTLYPDIQARGQKEMDTVIGLEHRLPVFTDRPQLPYIDYICYELLRWNPVAPLGVAHYISEDDIYKGYRIPKGTTVLPNVWAILHDPDMYPDPLSFNPQRFASENRVNGLNQIPDLAFGFGRRLCPGKFLAFDTLWIVVASMLAVYNISKEVDENGRVKEPVAEFTPHSLSHPMPFACTIEPRGAAARQLILQTEIQT</sequence>
<keyword evidence="6 10" id="KW-0560">Oxidoreductase</keyword>
<evidence type="ECO:0000256" key="5">
    <source>
        <dbReference type="ARBA" id="ARBA00022723"/>
    </source>
</evidence>
<evidence type="ECO:0000256" key="10">
    <source>
        <dbReference type="RuleBase" id="RU000461"/>
    </source>
</evidence>
<keyword evidence="7 9" id="KW-0408">Iron</keyword>
<dbReference type="EMBL" id="JARKIB010000001">
    <property type="protein sequence ID" value="KAJ7786402.1"/>
    <property type="molecule type" value="Genomic_DNA"/>
</dbReference>
<evidence type="ECO:0000256" key="1">
    <source>
        <dbReference type="ARBA" id="ARBA00001971"/>
    </source>
</evidence>
<dbReference type="PROSITE" id="PS00086">
    <property type="entry name" value="CYTOCHROME_P450"/>
    <property type="match status" value="1"/>
</dbReference>
<gene>
    <name evidence="11" type="ORF">B0H16DRAFT_29813</name>
</gene>
<proteinExistence type="inferred from homology"/>
<comment type="pathway">
    <text evidence="2">Secondary metabolite biosynthesis.</text>
</comment>
<dbReference type="InterPro" id="IPR001128">
    <property type="entry name" value="Cyt_P450"/>
</dbReference>
<dbReference type="PANTHER" id="PTHR46300:SF7">
    <property type="entry name" value="P450, PUTATIVE (EUROFUNG)-RELATED"/>
    <property type="match status" value="1"/>
</dbReference>
<dbReference type="PANTHER" id="PTHR46300">
    <property type="entry name" value="P450, PUTATIVE (EUROFUNG)-RELATED-RELATED"/>
    <property type="match status" value="1"/>
</dbReference>
<comment type="cofactor">
    <cofactor evidence="1 9">
        <name>heme</name>
        <dbReference type="ChEBI" id="CHEBI:30413"/>
    </cofactor>
</comment>
<evidence type="ECO:0000256" key="4">
    <source>
        <dbReference type="ARBA" id="ARBA00022617"/>
    </source>
</evidence>
<evidence type="ECO:0000313" key="11">
    <source>
        <dbReference type="EMBL" id="KAJ7786402.1"/>
    </source>
</evidence>
<dbReference type="Gene3D" id="1.10.630.10">
    <property type="entry name" value="Cytochrome P450"/>
    <property type="match status" value="1"/>
</dbReference>